<organism evidence="1 2">
    <name type="scientific">Dendrolimus kikuchii</name>
    <dbReference type="NCBI Taxonomy" id="765133"/>
    <lineage>
        <taxon>Eukaryota</taxon>
        <taxon>Metazoa</taxon>
        <taxon>Ecdysozoa</taxon>
        <taxon>Arthropoda</taxon>
        <taxon>Hexapoda</taxon>
        <taxon>Insecta</taxon>
        <taxon>Pterygota</taxon>
        <taxon>Neoptera</taxon>
        <taxon>Endopterygota</taxon>
        <taxon>Lepidoptera</taxon>
        <taxon>Glossata</taxon>
        <taxon>Ditrysia</taxon>
        <taxon>Bombycoidea</taxon>
        <taxon>Lasiocampidae</taxon>
        <taxon>Dendrolimus</taxon>
    </lineage>
</organism>
<sequence length="248" mass="25596">MSIIISSARTVSINHVYSLWPNGMLQIRRLRSPAAVSATICVQAQRSARLPVLPARLYSVLMPSRPLSEPVPAALSAPLELPKGKKPSDGGSGTAEGGAEKKNEKENPLRRIKSRELRGGIMYYSCHCIKRNGLQHDCRRTGCGGEPPCLVLPDPLCAPSQLARARGLADPAPLAAHMQSQSGGGAGGSSESGSGSGKKFIVCELKGITPEVSADKSGKCCCSAPGGGGASAGGGPVPGMPMLVMKLC</sequence>
<accession>A0ACC1DF54</accession>
<evidence type="ECO:0000313" key="1">
    <source>
        <dbReference type="EMBL" id="KAJ0182583.1"/>
    </source>
</evidence>
<gene>
    <name evidence="1" type="ORF">K1T71_001952</name>
</gene>
<reference evidence="1 2" key="1">
    <citation type="journal article" date="2021" name="Front. Genet.">
        <title>Chromosome-Level Genome Assembly Reveals Significant Gene Expansion in the Toll and IMD Signaling Pathways of Dendrolimus kikuchii.</title>
        <authorList>
            <person name="Zhou J."/>
            <person name="Wu P."/>
            <person name="Xiong Z."/>
            <person name="Liu N."/>
            <person name="Zhao N."/>
            <person name="Ji M."/>
            <person name="Qiu Y."/>
            <person name="Yang B."/>
        </authorList>
    </citation>
    <scope>NUCLEOTIDE SEQUENCE [LARGE SCALE GENOMIC DNA]</scope>
    <source>
        <strain evidence="1">Ann1</strain>
    </source>
</reference>
<name>A0ACC1DF54_9NEOP</name>
<protein>
    <submittedName>
        <fullName evidence="1">Uncharacterized protein</fullName>
    </submittedName>
</protein>
<dbReference type="EMBL" id="CM034389">
    <property type="protein sequence ID" value="KAJ0182583.1"/>
    <property type="molecule type" value="Genomic_DNA"/>
</dbReference>
<dbReference type="Proteomes" id="UP000824533">
    <property type="component" value="Linkage Group LG03"/>
</dbReference>
<evidence type="ECO:0000313" key="2">
    <source>
        <dbReference type="Proteomes" id="UP000824533"/>
    </source>
</evidence>
<keyword evidence="2" id="KW-1185">Reference proteome</keyword>
<proteinExistence type="predicted"/>
<comment type="caution">
    <text evidence="1">The sequence shown here is derived from an EMBL/GenBank/DDBJ whole genome shotgun (WGS) entry which is preliminary data.</text>
</comment>